<feature type="binding site" evidence="8">
    <location>
        <begin position="9"/>
        <end position="11"/>
    </location>
    <ligand>
        <name>GTP</name>
        <dbReference type="ChEBI" id="CHEBI:37565"/>
    </ligand>
</feature>
<dbReference type="KEGG" id="ppso:QPJ95_04925"/>
<feature type="binding site" evidence="8">
    <location>
        <position position="50"/>
    </location>
    <ligand>
        <name>GTP</name>
        <dbReference type="ChEBI" id="CHEBI:37565"/>
    </ligand>
</feature>
<comment type="cofactor">
    <cofactor evidence="8">
        <name>Mg(2+)</name>
        <dbReference type="ChEBI" id="CHEBI:18420"/>
    </cofactor>
</comment>
<feature type="binding site" evidence="8">
    <location>
        <position position="101"/>
    </location>
    <ligand>
        <name>GTP</name>
        <dbReference type="ChEBI" id="CHEBI:37565"/>
    </ligand>
</feature>
<dbReference type="InterPro" id="IPR029044">
    <property type="entry name" value="Nucleotide-diphossugar_trans"/>
</dbReference>
<dbReference type="PANTHER" id="PTHR19136:SF81">
    <property type="entry name" value="MOLYBDENUM COFACTOR GUANYLYLTRANSFERASE"/>
    <property type="match status" value="1"/>
</dbReference>
<evidence type="ECO:0000256" key="4">
    <source>
        <dbReference type="ARBA" id="ARBA00022741"/>
    </source>
</evidence>
<comment type="subunit">
    <text evidence="8">Monomer.</text>
</comment>
<dbReference type="GO" id="GO:0005737">
    <property type="term" value="C:cytoplasm"/>
    <property type="evidence" value="ECO:0007669"/>
    <property type="project" value="UniProtKB-SubCell"/>
</dbReference>
<evidence type="ECO:0000256" key="8">
    <source>
        <dbReference type="HAMAP-Rule" id="MF_00316"/>
    </source>
</evidence>
<evidence type="ECO:0000313" key="10">
    <source>
        <dbReference type="EMBL" id="WIY26271.1"/>
    </source>
</evidence>
<keyword evidence="11" id="KW-1185">Reference proteome</keyword>
<keyword evidence="3 8" id="KW-0479">Metal-binding</keyword>
<evidence type="ECO:0000256" key="6">
    <source>
        <dbReference type="ARBA" id="ARBA00023134"/>
    </source>
</evidence>
<feature type="domain" description="MobA-like NTP transferase" evidence="9">
    <location>
        <begin position="6"/>
        <end position="165"/>
    </location>
</feature>
<keyword evidence="1 8" id="KW-0963">Cytoplasm</keyword>
<feature type="binding site" evidence="8">
    <location>
        <position position="101"/>
    </location>
    <ligand>
        <name>Mg(2+)</name>
        <dbReference type="ChEBI" id="CHEBI:18420"/>
    </ligand>
</feature>
<dbReference type="EC" id="2.7.7.77" evidence="8"/>
<gene>
    <name evidence="8 10" type="primary">mobA</name>
    <name evidence="10" type="ORF">QPJ95_04925</name>
</gene>
<evidence type="ECO:0000256" key="2">
    <source>
        <dbReference type="ARBA" id="ARBA00022679"/>
    </source>
</evidence>
<dbReference type="SUPFAM" id="SSF53448">
    <property type="entry name" value="Nucleotide-diphospho-sugar transferases"/>
    <property type="match status" value="1"/>
</dbReference>
<reference evidence="10 11" key="1">
    <citation type="submission" date="2023-06" db="EMBL/GenBank/DDBJ databases">
        <title>Parasedimentitalea psychrophila sp. nov., a psychrophilic bacterium isolated from deep-sea sediment.</title>
        <authorList>
            <person name="Li A."/>
        </authorList>
    </citation>
    <scope>NUCLEOTIDE SEQUENCE [LARGE SCALE GENOMIC DNA]</scope>
    <source>
        <strain evidence="10 11">QS115</strain>
    </source>
</reference>
<dbReference type="CDD" id="cd02503">
    <property type="entry name" value="MobA"/>
    <property type="match status" value="1"/>
</dbReference>
<dbReference type="Proteomes" id="UP001238334">
    <property type="component" value="Chromosome"/>
</dbReference>
<dbReference type="GO" id="GO:1902758">
    <property type="term" value="P:bis(molybdopterin guanine dinucleotide)molybdenum biosynthetic process"/>
    <property type="evidence" value="ECO:0007669"/>
    <property type="project" value="TreeGrafter"/>
</dbReference>
<dbReference type="InterPro" id="IPR013482">
    <property type="entry name" value="Molybde_CF_guanTrfase"/>
</dbReference>
<dbReference type="EMBL" id="CP127247">
    <property type="protein sequence ID" value="WIY26271.1"/>
    <property type="molecule type" value="Genomic_DNA"/>
</dbReference>
<name>A0A9Y2L246_9RHOB</name>
<evidence type="ECO:0000259" key="9">
    <source>
        <dbReference type="Pfam" id="PF12804"/>
    </source>
</evidence>
<dbReference type="Pfam" id="PF12804">
    <property type="entry name" value="NTP_transf_3"/>
    <property type="match status" value="1"/>
</dbReference>
<keyword evidence="6 8" id="KW-0342">GTP-binding</keyword>
<dbReference type="GO" id="GO:0046872">
    <property type="term" value="F:metal ion binding"/>
    <property type="evidence" value="ECO:0007669"/>
    <property type="project" value="UniProtKB-KW"/>
</dbReference>
<evidence type="ECO:0000256" key="7">
    <source>
        <dbReference type="ARBA" id="ARBA00023150"/>
    </source>
</evidence>
<comment type="catalytic activity">
    <reaction evidence="8">
        <text>Mo-molybdopterin + GTP + H(+) = Mo-molybdopterin guanine dinucleotide + diphosphate</text>
        <dbReference type="Rhea" id="RHEA:34243"/>
        <dbReference type="ChEBI" id="CHEBI:15378"/>
        <dbReference type="ChEBI" id="CHEBI:33019"/>
        <dbReference type="ChEBI" id="CHEBI:37565"/>
        <dbReference type="ChEBI" id="CHEBI:71302"/>
        <dbReference type="ChEBI" id="CHEBI:71310"/>
        <dbReference type="EC" id="2.7.7.77"/>
    </reaction>
</comment>
<proteinExistence type="inferred from homology"/>
<dbReference type="HAMAP" id="MF_00316">
    <property type="entry name" value="MobA"/>
    <property type="match status" value="1"/>
</dbReference>
<evidence type="ECO:0000313" key="11">
    <source>
        <dbReference type="Proteomes" id="UP001238334"/>
    </source>
</evidence>
<comment type="similarity">
    <text evidence="8">Belongs to the MobA family.</text>
</comment>
<protein>
    <recommendedName>
        <fullName evidence="8">Molybdenum cofactor guanylyltransferase</fullName>
        <shortName evidence="8">MoCo guanylyltransferase</shortName>
        <ecNumber evidence="8">2.7.7.77</ecNumber>
    </recommendedName>
    <alternativeName>
        <fullName evidence="8">GTP:molybdopterin guanylyltransferase</fullName>
    </alternativeName>
    <alternativeName>
        <fullName evidence="8">Mo-MPT guanylyltransferase</fullName>
    </alternativeName>
    <alternativeName>
        <fullName evidence="8">Molybdopterin guanylyltransferase</fullName>
    </alternativeName>
    <alternativeName>
        <fullName evidence="8">Molybdopterin-guanine dinucleotide synthase</fullName>
        <shortName evidence="8">MGD synthase</shortName>
    </alternativeName>
</protein>
<evidence type="ECO:0000256" key="5">
    <source>
        <dbReference type="ARBA" id="ARBA00022842"/>
    </source>
</evidence>
<dbReference type="PANTHER" id="PTHR19136">
    <property type="entry name" value="MOLYBDENUM COFACTOR GUANYLYLTRANSFERASE"/>
    <property type="match status" value="1"/>
</dbReference>
<dbReference type="RefSeq" id="WP_270918532.1">
    <property type="nucleotide sequence ID" value="NZ_CP127247.1"/>
</dbReference>
<accession>A0A9Y2L246</accession>
<evidence type="ECO:0000256" key="3">
    <source>
        <dbReference type="ARBA" id="ARBA00022723"/>
    </source>
</evidence>
<keyword evidence="4 8" id="KW-0547">Nucleotide-binding</keyword>
<comment type="subcellular location">
    <subcellularLocation>
        <location evidence="8">Cytoplasm</location>
    </subcellularLocation>
</comment>
<sequence>MTKPMGIILAGGLATRMGGGDKGLLQLGGQTLLTRVIERLQPQVDGIALNANGDPKRFADFGLPVLADSIDGYAGPLAGVLAGLDYAAGQGADSIVTAAADTPFFPPDLVEVLQLAAKLDGTTIALAATPDPERGTLRQPTFGLWPVALREDLRAALNGGMRKVVLWTNRHGAADAMFPNWDYDPFFNINRPEDLSKAEAMLVEHS</sequence>
<keyword evidence="10" id="KW-0548">Nucleotidyltransferase</keyword>
<keyword evidence="7 8" id="KW-0501">Molybdenum cofactor biosynthesis</keyword>
<keyword evidence="2 8" id="KW-0808">Transferase</keyword>
<comment type="function">
    <text evidence="8">Transfers a GMP moiety from GTP to Mo-molybdopterin (Mo-MPT) cofactor (Moco or molybdenum cofactor) to form Mo-molybdopterin guanine dinucleotide (Mo-MGD) cofactor.</text>
</comment>
<dbReference type="AlphaFoldDB" id="A0A9Y2L246"/>
<organism evidence="10 11">
    <name type="scientific">Parasedimentitalea psychrophila</name>
    <dbReference type="NCBI Taxonomy" id="2997337"/>
    <lineage>
        <taxon>Bacteria</taxon>
        <taxon>Pseudomonadati</taxon>
        <taxon>Pseudomonadota</taxon>
        <taxon>Alphaproteobacteria</taxon>
        <taxon>Rhodobacterales</taxon>
        <taxon>Paracoccaceae</taxon>
        <taxon>Parasedimentitalea</taxon>
    </lineage>
</organism>
<dbReference type="GO" id="GO:0005525">
    <property type="term" value="F:GTP binding"/>
    <property type="evidence" value="ECO:0007669"/>
    <property type="project" value="UniProtKB-UniRule"/>
</dbReference>
<dbReference type="GO" id="GO:0061603">
    <property type="term" value="F:molybdenum cofactor guanylyltransferase activity"/>
    <property type="evidence" value="ECO:0007669"/>
    <property type="project" value="UniProtKB-EC"/>
</dbReference>
<comment type="domain">
    <text evidence="8">The N-terminal domain determines nucleotide recognition and specific binding, while the C-terminal domain determines the specific binding to the target protein.</text>
</comment>
<keyword evidence="5 8" id="KW-0460">Magnesium</keyword>
<feature type="binding site" evidence="8">
    <location>
        <position position="22"/>
    </location>
    <ligand>
        <name>GTP</name>
        <dbReference type="ChEBI" id="CHEBI:37565"/>
    </ligand>
</feature>
<dbReference type="Gene3D" id="3.90.550.10">
    <property type="entry name" value="Spore Coat Polysaccharide Biosynthesis Protein SpsA, Chain A"/>
    <property type="match status" value="1"/>
</dbReference>
<dbReference type="NCBIfam" id="TIGR02665">
    <property type="entry name" value="molyb_mobA"/>
    <property type="match status" value="1"/>
</dbReference>
<feature type="binding site" evidence="8">
    <location>
        <position position="68"/>
    </location>
    <ligand>
        <name>GTP</name>
        <dbReference type="ChEBI" id="CHEBI:37565"/>
    </ligand>
</feature>
<dbReference type="InterPro" id="IPR025877">
    <property type="entry name" value="MobA-like_NTP_Trfase"/>
</dbReference>
<evidence type="ECO:0000256" key="1">
    <source>
        <dbReference type="ARBA" id="ARBA00022490"/>
    </source>
</evidence>